<dbReference type="GO" id="GO:0008202">
    <property type="term" value="P:steroid metabolic process"/>
    <property type="evidence" value="ECO:0007669"/>
    <property type="project" value="UniProtKB-KW"/>
</dbReference>
<dbReference type="EC" id="1.1.1.100" evidence="14"/>
<dbReference type="NCBIfam" id="NF009466">
    <property type="entry name" value="PRK12826.1-2"/>
    <property type="match status" value="1"/>
</dbReference>
<comment type="catalytic activity">
    <reaction evidence="11 14">
        <text>a (3R)-hydroxyacyl-[ACP] + NADP(+) = a 3-oxoacyl-[ACP] + NADPH + H(+)</text>
        <dbReference type="Rhea" id="RHEA:17397"/>
        <dbReference type="Rhea" id="RHEA-COMP:9916"/>
        <dbReference type="Rhea" id="RHEA-COMP:9945"/>
        <dbReference type="ChEBI" id="CHEBI:15378"/>
        <dbReference type="ChEBI" id="CHEBI:57783"/>
        <dbReference type="ChEBI" id="CHEBI:58349"/>
        <dbReference type="ChEBI" id="CHEBI:78776"/>
        <dbReference type="ChEBI" id="CHEBI:78827"/>
        <dbReference type="EC" id="1.1.1.100"/>
    </reaction>
</comment>
<dbReference type="PANTHER" id="PTHR42879:SF2">
    <property type="entry name" value="3-OXOACYL-[ACYL-CARRIER-PROTEIN] REDUCTASE FABG"/>
    <property type="match status" value="1"/>
</dbReference>
<feature type="binding site" evidence="13">
    <location>
        <begin position="159"/>
        <end position="163"/>
    </location>
    <ligand>
        <name>NADP(+)</name>
        <dbReference type="ChEBI" id="CHEBI:58349"/>
    </ligand>
</feature>
<evidence type="ECO:0000256" key="2">
    <source>
        <dbReference type="ARBA" id="ARBA00005194"/>
    </source>
</evidence>
<dbReference type="PRINTS" id="PR00081">
    <property type="entry name" value="GDHRDH"/>
</dbReference>
<dbReference type="InterPro" id="IPR036291">
    <property type="entry name" value="NAD(P)-bd_dom_sf"/>
</dbReference>
<evidence type="ECO:0000256" key="11">
    <source>
        <dbReference type="ARBA" id="ARBA00048508"/>
    </source>
</evidence>
<evidence type="ECO:0000256" key="6">
    <source>
        <dbReference type="ARBA" id="ARBA00022857"/>
    </source>
</evidence>
<keyword evidence="9 14" id="KW-0275">Fatty acid biosynthesis</keyword>
<evidence type="ECO:0000259" key="15">
    <source>
        <dbReference type="SMART" id="SM00822"/>
    </source>
</evidence>
<gene>
    <name evidence="16" type="primary">fabG</name>
    <name evidence="16" type="ORF">H9Q77_15035</name>
</gene>
<dbReference type="GO" id="GO:0051287">
    <property type="term" value="F:NAD binding"/>
    <property type="evidence" value="ECO:0007669"/>
    <property type="project" value="UniProtKB-UniRule"/>
</dbReference>
<dbReference type="PRINTS" id="PR00080">
    <property type="entry name" value="SDRFAMILY"/>
</dbReference>
<feature type="binding site" evidence="13">
    <location>
        <position position="192"/>
    </location>
    <ligand>
        <name>NADP(+)</name>
        <dbReference type="ChEBI" id="CHEBI:58349"/>
    </ligand>
</feature>
<keyword evidence="6 13" id="KW-0521">NADP</keyword>
<evidence type="ECO:0000256" key="5">
    <source>
        <dbReference type="ARBA" id="ARBA00022832"/>
    </source>
</evidence>
<dbReference type="SUPFAM" id="SSF51735">
    <property type="entry name" value="NAD(P)-binding Rossmann-fold domains"/>
    <property type="match status" value="1"/>
</dbReference>
<evidence type="ECO:0000313" key="17">
    <source>
        <dbReference type="Proteomes" id="UP000515981"/>
    </source>
</evidence>
<dbReference type="Proteomes" id="UP000515981">
    <property type="component" value="Chromosome"/>
</dbReference>
<evidence type="ECO:0000256" key="12">
    <source>
        <dbReference type="PIRSR" id="PIRSR611284-1"/>
    </source>
</evidence>
<dbReference type="Pfam" id="PF13561">
    <property type="entry name" value="adh_short_C2"/>
    <property type="match status" value="1"/>
</dbReference>
<dbReference type="UniPathway" id="UPA00094"/>
<evidence type="ECO:0000256" key="8">
    <source>
        <dbReference type="ARBA" id="ARBA00023098"/>
    </source>
</evidence>
<comment type="subunit">
    <text evidence="14">Homotetramer.</text>
</comment>
<keyword evidence="10" id="KW-0753">Steroid metabolism</keyword>
<accession>A0A7G9FUW4</accession>
<dbReference type="InterPro" id="IPR050259">
    <property type="entry name" value="SDR"/>
</dbReference>
<dbReference type="AlphaFoldDB" id="A0A7G9FUW4"/>
<dbReference type="NCBIfam" id="NF005559">
    <property type="entry name" value="PRK07231.1"/>
    <property type="match status" value="1"/>
</dbReference>
<feature type="active site" description="Proton acceptor" evidence="12">
    <location>
        <position position="159"/>
    </location>
</feature>
<dbReference type="RefSeq" id="WP_249326055.1">
    <property type="nucleotide sequence ID" value="NZ_CP060633.1"/>
</dbReference>
<keyword evidence="8 14" id="KW-0443">Lipid metabolism</keyword>
<dbReference type="PROSITE" id="PS00061">
    <property type="entry name" value="ADH_SHORT"/>
    <property type="match status" value="1"/>
</dbReference>
<sequence length="251" mass="26358">MLTGKSLTGQVAIVTGASRGIGKAVAQALATEGATVIINYNGSAEAAEAVAEDIRSQGGMAETVKCNVADFAESEAFVKAVTEKYGRVDILVNNAGITRDNLIVRMTEEEFNAVLDTNLKGAFHMIRHLTKTFMKQRYGKIINISSVSGIVGNAGQANYSASKAGLIGLTKSVARELASRNICVNAVAPGFIRTDMTDKLPEAVQDNAVGQIPLKKMGRPEDVAQAVLFLAGNASDYITGQVLCVDGGMAM</sequence>
<feature type="domain" description="Ketoreductase" evidence="15">
    <location>
        <begin position="10"/>
        <end position="190"/>
    </location>
</feature>
<dbReference type="CDD" id="cd05333">
    <property type="entry name" value="BKR_SDR_c"/>
    <property type="match status" value="1"/>
</dbReference>
<evidence type="ECO:0000256" key="13">
    <source>
        <dbReference type="PIRSR" id="PIRSR611284-2"/>
    </source>
</evidence>
<keyword evidence="7 14" id="KW-0560">Oxidoreductase</keyword>
<keyword evidence="17" id="KW-1185">Reference proteome</keyword>
<dbReference type="GO" id="GO:0006633">
    <property type="term" value="P:fatty acid biosynthetic process"/>
    <property type="evidence" value="ECO:0007669"/>
    <property type="project" value="UniProtKB-UniPathway"/>
</dbReference>
<dbReference type="InterPro" id="IPR002347">
    <property type="entry name" value="SDR_fam"/>
</dbReference>
<protein>
    <recommendedName>
        <fullName evidence="14">3-oxoacyl-[acyl-carrier-protein] reductase</fullName>
        <ecNumber evidence="14">1.1.1.100</ecNumber>
    </recommendedName>
</protein>
<evidence type="ECO:0000256" key="9">
    <source>
        <dbReference type="ARBA" id="ARBA00023160"/>
    </source>
</evidence>
<comment type="function">
    <text evidence="1 14">Catalyzes the NADPH-dependent reduction of beta-ketoacyl-ACP substrates to beta-hydroxyacyl-ACP products, the first reductive step in the elongation cycle of fatty acid biosynthesis.</text>
</comment>
<keyword evidence="4 14" id="KW-0444">Lipid biosynthesis</keyword>
<evidence type="ECO:0000256" key="14">
    <source>
        <dbReference type="RuleBase" id="RU366074"/>
    </source>
</evidence>
<feature type="binding site" evidence="13">
    <location>
        <begin position="16"/>
        <end position="19"/>
    </location>
    <ligand>
        <name>NADP(+)</name>
        <dbReference type="ChEBI" id="CHEBI:58349"/>
    </ligand>
</feature>
<feature type="binding site" evidence="13">
    <location>
        <begin position="67"/>
        <end position="68"/>
    </location>
    <ligand>
        <name>NADP(+)</name>
        <dbReference type="ChEBI" id="CHEBI:58349"/>
    </ligand>
</feature>
<comment type="pathway">
    <text evidence="2 14">Lipid metabolism; fatty acid biosynthesis.</text>
</comment>
<dbReference type="NCBIfam" id="TIGR01830">
    <property type="entry name" value="3oxo_ACP_reduc"/>
    <property type="match status" value="1"/>
</dbReference>
<dbReference type="Gene3D" id="3.40.50.720">
    <property type="entry name" value="NAD(P)-binding Rossmann-like Domain"/>
    <property type="match status" value="1"/>
</dbReference>
<name>A0A7G9FUW4_9FIRM</name>
<evidence type="ECO:0000256" key="4">
    <source>
        <dbReference type="ARBA" id="ARBA00022516"/>
    </source>
</evidence>
<organism evidence="16 17">
    <name type="scientific">Simiaoa sunii</name>
    <dbReference type="NCBI Taxonomy" id="2763672"/>
    <lineage>
        <taxon>Bacteria</taxon>
        <taxon>Bacillati</taxon>
        <taxon>Bacillota</taxon>
        <taxon>Clostridia</taxon>
        <taxon>Lachnospirales</taxon>
        <taxon>Lachnospiraceae</taxon>
        <taxon>Simiaoa</taxon>
    </lineage>
</organism>
<evidence type="ECO:0000256" key="7">
    <source>
        <dbReference type="ARBA" id="ARBA00023002"/>
    </source>
</evidence>
<dbReference type="PANTHER" id="PTHR42879">
    <property type="entry name" value="3-OXOACYL-(ACYL-CARRIER-PROTEIN) REDUCTASE"/>
    <property type="match status" value="1"/>
</dbReference>
<proteinExistence type="inferred from homology"/>
<evidence type="ECO:0000256" key="3">
    <source>
        <dbReference type="ARBA" id="ARBA00006484"/>
    </source>
</evidence>
<dbReference type="SMART" id="SM00822">
    <property type="entry name" value="PKS_KR"/>
    <property type="match status" value="1"/>
</dbReference>
<dbReference type="FunFam" id="3.40.50.720:FF:000037">
    <property type="entry name" value="3-oxoacyl-[acyl-carrier-protein] reductase FabG"/>
    <property type="match status" value="1"/>
</dbReference>
<dbReference type="InterPro" id="IPR057326">
    <property type="entry name" value="KR_dom"/>
</dbReference>
<reference evidence="16 17" key="1">
    <citation type="submission" date="2020-08" db="EMBL/GenBank/DDBJ databases">
        <authorList>
            <person name="Liu C."/>
            <person name="Sun Q."/>
        </authorList>
    </citation>
    <scope>NUCLEOTIDE SEQUENCE [LARGE SCALE GENOMIC DNA]</scope>
    <source>
        <strain evidence="16 17">NSJ-8</strain>
    </source>
</reference>
<evidence type="ECO:0000256" key="1">
    <source>
        <dbReference type="ARBA" id="ARBA00002607"/>
    </source>
</evidence>
<dbReference type="InterPro" id="IPR020904">
    <property type="entry name" value="Sc_DH/Rdtase_CS"/>
</dbReference>
<feature type="binding site" evidence="13">
    <location>
        <position position="94"/>
    </location>
    <ligand>
        <name>NADP(+)</name>
        <dbReference type="ChEBI" id="CHEBI:58349"/>
    </ligand>
</feature>
<dbReference type="GO" id="GO:0004316">
    <property type="term" value="F:3-oxoacyl-[acyl-carrier-protein] reductase (NADPH) activity"/>
    <property type="evidence" value="ECO:0007669"/>
    <property type="project" value="UniProtKB-UniRule"/>
</dbReference>
<dbReference type="InterPro" id="IPR011284">
    <property type="entry name" value="3oxo_ACP_reduc"/>
</dbReference>
<keyword evidence="5 14" id="KW-0276">Fatty acid metabolism</keyword>
<evidence type="ECO:0000256" key="10">
    <source>
        <dbReference type="ARBA" id="ARBA00023221"/>
    </source>
</evidence>
<evidence type="ECO:0000313" key="16">
    <source>
        <dbReference type="EMBL" id="QNM02346.1"/>
    </source>
</evidence>
<dbReference type="EMBL" id="CP060633">
    <property type="protein sequence ID" value="QNM02346.1"/>
    <property type="molecule type" value="Genomic_DNA"/>
</dbReference>
<dbReference type="KEGG" id="ssun:H9Q77_15035"/>
<comment type="similarity">
    <text evidence="3 14">Belongs to the short-chain dehydrogenases/reductases (SDR) family.</text>
</comment>